<sequence>MTIRNFIATATVAAFGLSACSSAVIASEVGWRSMSVPAAAAGVPIPLALWYPAEAGAAVRSVAMGPFGVRAAVGAPAAANVRGLIVLSHGTAGTELGHGRLAEALAARGYLVAALRHPGDNWQDDSLRTQRAEQYFDERPRQVSRVIDALLADAAWSPRIARDARGPRVGAVGHSAGGYTVIALAGGQPAPQRIATHCREHGADDPIFCGLPRGTSAPAPQPASGAPLMDARVRAVAALSPVGVVFAPESLRRVTTPVAIWVADLDRFLVPRFHAEWLAQQLPATSLRRVPNAWHYAFMDAPTTPIPSPDGDLAADPPGFDRSRFLEQLGRDLSDYFDAKL</sequence>
<feature type="chain" id="PRO_5020904863" evidence="4">
    <location>
        <begin position="27"/>
        <end position="341"/>
    </location>
</feature>
<evidence type="ECO:0000256" key="1">
    <source>
        <dbReference type="ARBA" id="ARBA00022801"/>
    </source>
</evidence>
<keyword evidence="6" id="KW-1185">Reference proteome</keyword>
<keyword evidence="4" id="KW-0732">Signal</keyword>
<dbReference type="Gene3D" id="3.40.50.1820">
    <property type="entry name" value="alpha/beta hydrolase"/>
    <property type="match status" value="1"/>
</dbReference>
<keyword evidence="2" id="KW-0442">Lipid degradation</keyword>
<organism evidence="5 6">
    <name type="scientific">Rivibacter subsaxonicus</name>
    <dbReference type="NCBI Taxonomy" id="457575"/>
    <lineage>
        <taxon>Bacteria</taxon>
        <taxon>Pseudomonadati</taxon>
        <taxon>Pseudomonadota</taxon>
        <taxon>Betaproteobacteria</taxon>
        <taxon>Burkholderiales</taxon>
        <taxon>Rivibacter</taxon>
    </lineage>
</organism>
<dbReference type="GO" id="GO:0016042">
    <property type="term" value="P:lipid catabolic process"/>
    <property type="evidence" value="ECO:0007669"/>
    <property type="project" value="UniProtKB-KW"/>
</dbReference>
<proteinExistence type="predicted"/>
<keyword evidence="3" id="KW-0443">Lipid metabolism</keyword>
<accession>A0A4Q7VN19</accession>
<dbReference type="PANTHER" id="PTHR10272">
    <property type="entry name" value="PLATELET-ACTIVATING FACTOR ACETYLHYDROLASE"/>
    <property type="match status" value="1"/>
</dbReference>
<dbReference type="Proteomes" id="UP000293671">
    <property type="component" value="Unassembled WGS sequence"/>
</dbReference>
<evidence type="ECO:0000256" key="3">
    <source>
        <dbReference type="ARBA" id="ARBA00023098"/>
    </source>
</evidence>
<dbReference type="SUPFAM" id="SSF53474">
    <property type="entry name" value="alpha/beta-Hydrolases"/>
    <property type="match status" value="1"/>
</dbReference>
<keyword evidence="1 5" id="KW-0378">Hydrolase</keyword>
<dbReference type="InterPro" id="IPR016986">
    <property type="entry name" value="UCP031982_abhydr"/>
</dbReference>
<dbReference type="PROSITE" id="PS51257">
    <property type="entry name" value="PROKAR_LIPOPROTEIN"/>
    <property type="match status" value="1"/>
</dbReference>
<evidence type="ECO:0000313" key="6">
    <source>
        <dbReference type="Proteomes" id="UP000293671"/>
    </source>
</evidence>
<evidence type="ECO:0000256" key="2">
    <source>
        <dbReference type="ARBA" id="ARBA00022963"/>
    </source>
</evidence>
<dbReference type="GO" id="GO:0003847">
    <property type="term" value="F:1-alkyl-2-acetylglycerophosphocholine esterase activity"/>
    <property type="evidence" value="ECO:0007669"/>
    <property type="project" value="TreeGrafter"/>
</dbReference>
<feature type="signal peptide" evidence="4">
    <location>
        <begin position="1"/>
        <end position="26"/>
    </location>
</feature>
<dbReference type="EMBL" id="SHKP01000006">
    <property type="protein sequence ID" value="RZT97741.1"/>
    <property type="molecule type" value="Genomic_DNA"/>
</dbReference>
<dbReference type="AlphaFoldDB" id="A0A4Q7VN19"/>
<reference evidence="5 6" key="1">
    <citation type="submission" date="2019-02" db="EMBL/GenBank/DDBJ databases">
        <title>Genomic Encyclopedia of Type Strains, Phase IV (KMG-IV): sequencing the most valuable type-strain genomes for metagenomic binning, comparative biology and taxonomic classification.</title>
        <authorList>
            <person name="Goeker M."/>
        </authorList>
    </citation>
    <scope>NUCLEOTIDE SEQUENCE [LARGE SCALE GENOMIC DNA]</scope>
    <source>
        <strain evidence="5 6">DSM 19570</strain>
    </source>
</reference>
<dbReference type="PANTHER" id="PTHR10272:SF0">
    <property type="entry name" value="PLATELET-ACTIVATING FACTOR ACETYLHYDROLASE"/>
    <property type="match status" value="1"/>
</dbReference>
<dbReference type="PIRSF" id="PIRSF031982">
    <property type="entry name" value="UCP031982_abhydr"/>
    <property type="match status" value="1"/>
</dbReference>
<gene>
    <name evidence="5" type="ORF">EV670_2134</name>
</gene>
<evidence type="ECO:0000313" key="5">
    <source>
        <dbReference type="EMBL" id="RZT97741.1"/>
    </source>
</evidence>
<evidence type="ECO:0000256" key="4">
    <source>
        <dbReference type="SAM" id="SignalP"/>
    </source>
</evidence>
<comment type="caution">
    <text evidence="5">The sequence shown here is derived from an EMBL/GenBank/DDBJ whole genome shotgun (WGS) entry which is preliminary data.</text>
</comment>
<dbReference type="InterPro" id="IPR029058">
    <property type="entry name" value="AB_hydrolase_fold"/>
</dbReference>
<protein>
    <submittedName>
        <fullName evidence="5">Putative dienelactone hydrolase</fullName>
    </submittedName>
</protein>
<name>A0A4Q7VN19_9BURK</name>